<reference evidence="2 3" key="1">
    <citation type="submission" date="2016-10" db="EMBL/GenBank/DDBJ databases">
        <authorList>
            <person name="de Groot N.N."/>
        </authorList>
    </citation>
    <scope>NUCLEOTIDE SEQUENCE [LARGE SCALE GENOMIC DNA]</scope>
    <source>
        <strain evidence="2 3">CGMCC 4.6945</strain>
    </source>
</reference>
<keyword evidence="1" id="KW-0472">Membrane</keyword>
<keyword evidence="1" id="KW-1133">Transmembrane helix</keyword>
<evidence type="ECO:0000313" key="2">
    <source>
        <dbReference type="EMBL" id="SFA92193.1"/>
    </source>
</evidence>
<organism evidence="2 3">
    <name type="scientific">Cellulomonas marina</name>
    <dbReference type="NCBI Taxonomy" id="988821"/>
    <lineage>
        <taxon>Bacteria</taxon>
        <taxon>Bacillati</taxon>
        <taxon>Actinomycetota</taxon>
        <taxon>Actinomycetes</taxon>
        <taxon>Micrococcales</taxon>
        <taxon>Cellulomonadaceae</taxon>
        <taxon>Cellulomonas</taxon>
    </lineage>
</organism>
<evidence type="ECO:0000313" key="3">
    <source>
        <dbReference type="Proteomes" id="UP000199012"/>
    </source>
</evidence>
<dbReference type="EMBL" id="FOKA01000003">
    <property type="protein sequence ID" value="SFA92193.1"/>
    <property type="molecule type" value="Genomic_DNA"/>
</dbReference>
<gene>
    <name evidence="2" type="ORF">SAMN05421867_103240</name>
</gene>
<keyword evidence="1" id="KW-0812">Transmembrane</keyword>
<dbReference type="RefSeq" id="WP_175499288.1">
    <property type="nucleotide sequence ID" value="NZ_BONM01000031.1"/>
</dbReference>
<evidence type="ECO:0000256" key="1">
    <source>
        <dbReference type="SAM" id="Phobius"/>
    </source>
</evidence>
<proteinExistence type="predicted"/>
<dbReference type="Proteomes" id="UP000199012">
    <property type="component" value="Unassembled WGS sequence"/>
</dbReference>
<feature type="transmembrane region" description="Helical" evidence="1">
    <location>
        <begin position="34"/>
        <end position="52"/>
    </location>
</feature>
<name>A0A1I0WW99_9CELL</name>
<protein>
    <submittedName>
        <fullName evidence="2">Uncharacterized protein</fullName>
    </submittedName>
</protein>
<sequence length="65" mass="7196">MPVRPLLLAAVVAVVFLVALRVLSGVVAWQDVPVALVFGALFAAVDQLRRRMADKERRLRERGGR</sequence>
<accession>A0A1I0WW99</accession>
<dbReference type="AlphaFoldDB" id="A0A1I0WW99"/>
<keyword evidence="3" id="KW-1185">Reference proteome</keyword>